<keyword evidence="1" id="KW-0444">Lipid biosynthesis</keyword>
<dbReference type="GO" id="GO:0006646">
    <property type="term" value="P:phosphatidylethanolamine biosynthetic process"/>
    <property type="evidence" value="ECO:0007669"/>
    <property type="project" value="TreeGrafter"/>
</dbReference>
<dbReference type="GO" id="GO:0004103">
    <property type="term" value="F:choline kinase activity"/>
    <property type="evidence" value="ECO:0007669"/>
    <property type="project" value="TreeGrafter"/>
</dbReference>
<comment type="pathway">
    <text evidence="3">Phospholipid metabolism; phosphatidylethanolamine biosynthesis; phosphatidylethanolamine from ethanolamine: step 1/3.</text>
</comment>
<feature type="non-terminal residue" evidence="7">
    <location>
        <position position="326"/>
    </location>
</feature>
<feature type="non-terminal residue" evidence="7">
    <location>
        <position position="1"/>
    </location>
</feature>
<reference evidence="7 8" key="1">
    <citation type="submission" date="2020-03" db="EMBL/GenBank/DDBJ databases">
        <title>Dissostichus mawsoni Genome sequencing and assembly.</title>
        <authorList>
            <person name="Park H."/>
        </authorList>
    </citation>
    <scope>NUCLEOTIDE SEQUENCE [LARGE SCALE GENOMIC DNA]</scope>
    <source>
        <strain evidence="7">DM0001</strain>
        <tissue evidence="7">Muscle</tissue>
    </source>
</reference>
<evidence type="ECO:0000256" key="2">
    <source>
        <dbReference type="ARBA" id="ARBA00023264"/>
    </source>
</evidence>
<dbReference type="SUPFAM" id="SSF56112">
    <property type="entry name" value="Protein kinase-like (PK-like)"/>
    <property type="match status" value="1"/>
</dbReference>
<dbReference type="EMBL" id="JAAKFY010000023">
    <property type="protein sequence ID" value="KAF3836844.1"/>
    <property type="molecule type" value="Genomic_DNA"/>
</dbReference>
<dbReference type="GO" id="GO:0005737">
    <property type="term" value="C:cytoplasm"/>
    <property type="evidence" value="ECO:0007669"/>
    <property type="project" value="TreeGrafter"/>
</dbReference>
<keyword evidence="8" id="KW-1185">Reference proteome</keyword>
<dbReference type="PANTHER" id="PTHR22603:SF101">
    <property type="entry name" value="CHOLINE KINASE BETA"/>
    <property type="match status" value="1"/>
</dbReference>
<dbReference type="Pfam" id="PF01633">
    <property type="entry name" value="Choline_kinase"/>
    <property type="match status" value="1"/>
</dbReference>
<evidence type="ECO:0000313" key="7">
    <source>
        <dbReference type="EMBL" id="KAF3836844.1"/>
    </source>
</evidence>
<dbReference type="EC" id="2.7.1.82" evidence="5"/>
<dbReference type="InterPro" id="IPR011009">
    <property type="entry name" value="Kinase-like_dom_sf"/>
</dbReference>
<evidence type="ECO:0000313" key="8">
    <source>
        <dbReference type="Proteomes" id="UP000518266"/>
    </source>
</evidence>
<dbReference type="Gene3D" id="3.90.1200.10">
    <property type="match status" value="1"/>
</dbReference>
<sequence>GGGSGRSREVGLSSNIPSVTTEDVGPPEENKRVGGMLFVNERHFRTPNSEAEAFRDGRTEEVDRDTRSRAFSWCRDFLAGSWKTVEERDFQISIVIICSTCVVCLTMCPLSQMNLASCSSYGAILQGVDSLVLESVMFAILAERTLGPKLYGIFPQGRLEQYFPNTRMRTDQLPDPAISAEIATKVACFHEMSMPFNKEPSWLFGTIDKPPDEINITNTQTNVIAFTSLIARRKILLLWKSPLPPSFKMWLSDTMSLLNALLAETKSPVVFCHNDVTEGNILILEDKDPNTTDRLMLIDFEYSSYNYRGFDFGNHFCEWMYDYTYN</sequence>
<dbReference type="PANTHER" id="PTHR22603">
    <property type="entry name" value="CHOLINE/ETHANOALAMINE KINASE"/>
    <property type="match status" value="1"/>
</dbReference>
<dbReference type="OrthoDB" id="3649325at2759"/>
<evidence type="ECO:0000256" key="6">
    <source>
        <dbReference type="SAM" id="MobiDB-lite"/>
    </source>
</evidence>
<gene>
    <name evidence="7" type="ORF">F7725_004308</name>
</gene>
<keyword evidence="2" id="KW-1208">Phospholipid metabolism</keyword>
<evidence type="ECO:0000256" key="3">
    <source>
        <dbReference type="ARBA" id="ARBA00037883"/>
    </source>
</evidence>
<dbReference type="GO" id="GO:0004305">
    <property type="term" value="F:ethanolamine kinase activity"/>
    <property type="evidence" value="ECO:0007669"/>
    <property type="project" value="UniProtKB-EC"/>
</dbReference>
<protein>
    <recommendedName>
        <fullName evidence="5">ethanolamine kinase</fullName>
        <ecNumber evidence="5">2.7.1.82</ecNumber>
    </recommendedName>
</protein>
<evidence type="ECO:0000256" key="1">
    <source>
        <dbReference type="ARBA" id="ARBA00023209"/>
    </source>
</evidence>
<accession>A0A7J5XIF3</accession>
<feature type="compositionally biased region" description="Polar residues" evidence="6">
    <location>
        <begin position="12"/>
        <end position="21"/>
    </location>
</feature>
<name>A0A7J5XIF3_DISMA</name>
<evidence type="ECO:0000256" key="5">
    <source>
        <dbReference type="ARBA" id="ARBA00038874"/>
    </source>
</evidence>
<organism evidence="7 8">
    <name type="scientific">Dissostichus mawsoni</name>
    <name type="common">Antarctic cod</name>
    <dbReference type="NCBI Taxonomy" id="36200"/>
    <lineage>
        <taxon>Eukaryota</taxon>
        <taxon>Metazoa</taxon>
        <taxon>Chordata</taxon>
        <taxon>Craniata</taxon>
        <taxon>Vertebrata</taxon>
        <taxon>Euteleostomi</taxon>
        <taxon>Actinopterygii</taxon>
        <taxon>Neopterygii</taxon>
        <taxon>Teleostei</taxon>
        <taxon>Neoteleostei</taxon>
        <taxon>Acanthomorphata</taxon>
        <taxon>Eupercaria</taxon>
        <taxon>Perciformes</taxon>
        <taxon>Notothenioidei</taxon>
        <taxon>Nototheniidae</taxon>
        <taxon>Dissostichus</taxon>
    </lineage>
</organism>
<feature type="region of interest" description="Disordered" evidence="6">
    <location>
        <begin position="1"/>
        <end position="32"/>
    </location>
</feature>
<dbReference type="Proteomes" id="UP000518266">
    <property type="component" value="Unassembled WGS sequence"/>
</dbReference>
<evidence type="ECO:0000256" key="4">
    <source>
        <dbReference type="ARBA" id="ARBA00038211"/>
    </source>
</evidence>
<keyword evidence="1" id="KW-0443">Lipid metabolism</keyword>
<dbReference type="AlphaFoldDB" id="A0A7J5XIF3"/>
<comment type="caution">
    <text evidence="7">The sequence shown here is derived from an EMBL/GenBank/DDBJ whole genome shotgun (WGS) entry which is preliminary data.</text>
</comment>
<keyword evidence="1" id="KW-0594">Phospholipid biosynthesis</keyword>
<comment type="similarity">
    <text evidence="4">Belongs to the choline/ethanolamine kinase family.</text>
</comment>
<proteinExistence type="inferred from homology"/>